<dbReference type="PANTHER" id="PTHR24340:SF73">
    <property type="entry name" value="HOMEOBOX PROTEIN BAGPIPE-RELATED"/>
    <property type="match status" value="1"/>
</dbReference>
<keyword evidence="4" id="KW-0805">Transcription regulation</keyword>
<protein>
    <recommendedName>
        <fullName evidence="12">Homeobox domain-containing protein</fullName>
    </recommendedName>
</protein>
<sequence>MTLSFTSFSIKDILTGRDVDGAAGEMSTGGHSAPQPTAGTLCTDIKTRNLSLGNFQLGRLSDHLSGSSSEDTTKPPNIKDPTKAANHLGEDAVASAEERRCLPVTKRRTRAAFTYAQIFQLERRFNAQQYLSGPERADLADTLKLTETQVKIWFQNRRYKTKRRRMMSEFTIVPRKALRVLVRDNQTCPQASGMRLPVTSPLYQAYQHYPCMHHWCQLCSLNMVTSRGML</sequence>
<dbReference type="Gene3D" id="1.10.10.60">
    <property type="entry name" value="Homeodomain-like"/>
    <property type="match status" value="1"/>
</dbReference>
<keyword evidence="3" id="KW-0217">Developmental protein</keyword>
<comment type="caution">
    <text evidence="13">The sequence shown here is derived from an EMBL/GenBank/DDBJ whole genome shotgun (WGS) entry which is preliminary data.</text>
</comment>
<dbReference type="PRINTS" id="PR00024">
    <property type="entry name" value="HOMEOBOX"/>
</dbReference>
<comment type="function">
    <text evidence="1">Sequence-specific transcription factor which is part of a developmental regulatory system that provides cells with specific positional identities on the anterior-posterior axis.</text>
</comment>
<evidence type="ECO:0000259" key="12">
    <source>
        <dbReference type="PROSITE" id="PS50071"/>
    </source>
</evidence>
<dbReference type="InterPro" id="IPR017970">
    <property type="entry name" value="Homeobox_CS"/>
</dbReference>
<feature type="DNA-binding region" description="Homeobox" evidence="9">
    <location>
        <begin position="106"/>
        <end position="165"/>
    </location>
</feature>
<keyword evidence="7" id="KW-0804">Transcription</keyword>
<evidence type="ECO:0000256" key="5">
    <source>
        <dbReference type="ARBA" id="ARBA00023125"/>
    </source>
</evidence>
<dbReference type="Proteomes" id="UP000516260">
    <property type="component" value="Chromosome 13"/>
</dbReference>
<keyword evidence="14" id="KW-1185">Reference proteome</keyword>
<evidence type="ECO:0000256" key="3">
    <source>
        <dbReference type="ARBA" id="ARBA00022473"/>
    </source>
</evidence>
<gene>
    <name evidence="13" type="ORF">fugu_013029</name>
</gene>
<dbReference type="PROSITE" id="PS50071">
    <property type="entry name" value="HOMEOBOX_2"/>
    <property type="match status" value="1"/>
</dbReference>
<evidence type="ECO:0000256" key="8">
    <source>
        <dbReference type="ARBA" id="ARBA00023242"/>
    </source>
</evidence>
<evidence type="ECO:0000256" key="2">
    <source>
        <dbReference type="ARBA" id="ARBA00004123"/>
    </source>
</evidence>
<evidence type="ECO:0000256" key="6">
    <source>
        <dbReference type="ARBA" id="ARBA00023155"/>
    </source>
</evidence>
<keyword evidence="6 9" id="KW-0371">Homeobox</keyword>
<feature type="domain" description="Homeobox" evidence="12">
    <location>
        <begin position="104"/>
        <end position="164"/>
    </location>
</feature>
<dbReference type="SMART" id="SM00389">
    <property type="entry name" value="HOX"/>
    <property type="match status" value="1"/>
</dbReference>
<dbReference type="GO" id="GO:0005634">
    <property type="term" value="C:nucleus"/>
    <property type="evidence" value="ECO:0007669"/>
    <property type="project" value="UniProtKB-SubCell"/>
</dbReference>
<dbReference type="InterPro" id="IPR020479">
    <property type="entry name" value="HD_metazoa"/>
</dbReference>
<dbReference type="GO" id="GO:0000978">
    <property type="term" value="F:RNA polymerase II cis-regulatory region sequence-specific DNA binding"/>
    <property type="evidence" value="ECO:0007669"/>
    <property type="project" value="TreeGrafter"/>
</dbReference>
<dbReference type="InterPro" id="IPR001356">
    <property type="entry name" value="HD"/>
</dbReference>
<evidence type="ECO:0000313" key="14">
    <source>
        <dbReference type="Proteomes" id="UP000516260"/>
    </source>
</evidence>
<dbReference type="GO" id="GO:0030154">
    <property type="term" value="P:cell differentiation"/>
    <property type="evidence" value="ECO:0007669"/>
    <property type="project" value="TreeGrafter"/>
</dbReference>
<evidence type="ECO:0000313" key="13">
    <source>
        <dbReference type="EMBL" id="TNM99996.1"/>
    </source>
</evidence>
<evidence type="ECO:0000256" key="11">
    <source>
        <dbReference type="SAM" id="MobiDB-lite"/>
    </source>
</evidence>
<evidence type="ECO:0000256" key="7">
    <source>
        <dbReference type="ARBA" id="ARBA00023163"/>
    </source>
</evidence>
<accession>A0A4Z2C701</accession>
<evidence type="ECO:0000256" key="9">
    <source>
        <dbReference type="PROSITE-ProRule" id="PRU00108"/>
    </source>
</evidence>
<dbReference type="CDD" id="cd00086">
    <property type="entry name" value="homeodomain"/>
    <property type="match status" value="1"/>
</dbReference>
<evidence type="ECO:0000256" key="10">
    <source>
        <dbReference type="RuleBase" id="RU000682"/>
    </source>
</evidence>
<proteinExistence type="predicted"/>
<dbReference type="AlphaFoldDB" id="A0A4Z2C701"/>
<evidence type="ECO:0000256" key="1">
    <source>
        <dbReference type="ARBA" id="ARBA00003263"/>
    </source>
</evidence>
<dbReference type="InterPro" id="IPR009057">
    <property type="entry name" value="Homeodomain-like_sf"/>
</dbReference>
<reference evidence="13 14" key="1">
    <citation type="submission" date="2019-04" db="EMBL/GenBank/DDBJ databases">
        <title>The sequence and de novo assembly of Takifugu bimaculatus genome using PacBio and Hi-C technologies.</title>
        <authorList>
            <person name="Xu P."/>
            <person name="Liu B."/>
            <person name="Zhou Z."/>
        </authorList>
    </citation>
    <scope>NUCLEOTIDE SEQUENCE [LARGE SCALE GENOMIC DNA]</scope>
    <source>
        <strain evidence="13">TB-2018</strain>
        <tissue evidence="13">Muscle</tissue>
    </source>
</reference>
<comment type="subcellular location">
    <subcellularLocation>
        <location evidence="2 9 10">Nucleus</location>
    </subcellularLocation>
</comment>
<dbReference type="GO" id="GO:0000981">
    <property type="term" value="F:DNA-binding transcription factor activity, RNA polymerase II-specific"/>
    <property type="evidence" value="ECO:0007669"/>
    <property type="project" value="InterPro"/>
</dbReference>
<organism evidence="13 14">
    <name type="scientific">Takifugu bimaculatus</name>
    <dbReference type="NCBI Taxonomy" id="433685"/>
    <lineage>
        <taxon>Eukaryota</taxon>
        <taxon>Metazoa</taxon>
        <taxon>Chordata</taxon>
        <taxon>Craniata</taxon>
        <taxon>Vertebrata</taxon>
        <taxon>Euteleostomi</taxon>
        <taxon>Actinopterygii</taxon>
        <taxon>Neopterygii</taxon>
        <taxon>Teleostei</taxon>
        <taxon>Neoteleostei</taxon>
        <taxon>Acanthomorphata</taxon>
        <taxon>Eupercaria</taxon>
        <taxon>Tetraodontiformes</taxon>
        <taxon>Tetradontoidea</taxon>
        <taxon>Tetraodontidae</taxon>
        <taxon>Takifugu</taxon>
    </lineage>
</organism>
<dbReference type="PROSITE" id="PS00027">
    <property type="entry name" value="HOMEOBOX_1"/>
    <property type="match status" value="1"/>
</dbReference>
<dbReference type="Pfam" id="PF00046">
    <property type="entry name" value="Homeodomain"/>
    <property type="match status" value="1"/>
</dbReference>
<dbReference type="SUPFAM" id="SSF46689">
    <property type="entry name" value="Homeodomain-like"/>
    <property type="match status" value="1"/>
</dbReference>
<dbReference type="EMBL" id="SWLE01000005">
    <property type="protein sequence ID" value="TNM99996.1"/>
    <property type="molecule type" value="Genomic_DNA"/>
</dbReference>
<evidence type="ECO:0000256" key="4">
    <source>
        <dbReference type="ARBA" id="ARBA00023015"/>
    </source>
</evidence>
<keyword evidence="8 9" id="KW-0539">Nucleus</keyword>
<feature type="region of interest" description="Disordered" evidence="11">
    <location>
        <begin position="63"/>
        <end position="84"/>
    </location>
</feature>
<dbReference type="PANTHER" id="PTHR24340">
    <property type="entry name" value="HOMEOBOX PROTEIN NKX"/>
    <property type="match status" value="1"/>
</dbReference>
<dbReference type="InterPro" id="IPR050394">
    <property type="entry name" value="Homeobox_NK-like"/>
</dbReference>
<keyword evidence="5 9" id="KW-0238">DNA-binding</keyword>
<name>A0A4Z2C701_9TELE</name>